<feature type="coiled-coil region" evidence="5">
    <location>
        <begin position="485"/>
        <end position="519"/>
    </location>
</feature>
<feature type="region of interest" description="Disordered" evidence="6">
    <location>
        <begin position="294"/>
        <end position="335"/>
    </location>
</feature>
<evidence type="ECO:0000313" key="10">
    <source>
        <dbReference type="Proteomes" id="UP000181686"/>
    </source>
</evidence>
<feature type="compositionally biased region" description="Acidic residues" evidence="6">
    <location>
        <begin position="311"/>
        <end position="320"/>
    </location>
</feature>
<keyword evidence="5" id="KW-0175">Coiled coil</keyword>
<dbReference type="EMBL" id="MDGK01000047">
    <property type="protein sequence ID" value="OIN07019.1"/>
    <property type="molecule type" value="Genomic_DNA"/>
</dbReference>
<evidence type="ECO:0000256" key="2">
    <source>
        <dbReference type="ARBA" id="ARBA00004533"/>
    </source>
</evidence>
<organism evidence="8 10">
    <name type="scientific">Pseudomonas extremorientalis</name>
    <dbReference type="NCBI Taxonomy" id="169669"/>
    <lineage>
        <taxon>Bacteria</taxon>
        <taxon>Pseudomonadati</taxon>
        <taxon>Pseudomonadota</taxon>
        <taxon>Gammaproteobacteria</taxon>
        <taxon>Pseudomonadales</taxon>
        <taxon>Pseudomonadaceae</taxon>
        <taxon>Pseudomonas</taxon>
    </lineage>
</organism>
<dbReference type="Pfam" id="PF20975">
    <property type="entry name" value="DGCcoil"/>
    <property type="match status" value="1"/>
</dbReference>
<accession>A0A1H0TA66</accession>
<feature type="domain" description="GGDEF" evidence="7">
    <location>
        <begin position="550"/>
        <end position="680"/>
    </location>
</feature>
<comment type="subcellular location">
    <subcellularLocation>
        <location evidence="2">Cell inner membrane</location>
    </subcellularLocation>
</comment>
<gene>
    <name evidence="8" type="ORF">BFN10_18925</name>
    <name evidence="9" type="ORF">SAMN04490184_3610</name>
</gene>
<dbReference type="EMBL" id="LT629708">
    <property type="protein sequence ID" value="SDP50943.1"/>
    <property type="molecule type" value="Genomic_DNA"/>
</dbReference>
<dbReference type="GO" id="GO:1902201">
    <property type="term" value="P:negative regulation of bacterial-type flagellum-dependent cell motility"/>
    <property type="evidence" value="ECO:0007669"/>
    <property type="project" value="TreeGrafter"/>
</dbReference>
<evidence type="ECO:0000259" key="7">
    <source>
        <dbReference type="PROSITE" id="PS50887"/>
    </source>
</evidence>
<dbReference type="GO" id="GO:0052621">
    <property type="term" value="F:diguanylate cyclase activity"/>
    <property type="evidence" value="ECO:0007669"/>
    <property type="project" value="UniProtKB-EC"/>
</dbReference>
<reference evidence="9 11" key="2">
    <citation type="submission" date="2016-10" db="EMBL/GenBank/DDBJ databases">
        <authorList>
            <person name="Varghese N."/>
            <person name="Submissions S."/>
        </authorList>
    </citation>
    <scope>NUCLEOTIDE SEQUENCE [LARGE SCALE GENOMIC DNA]</scope>
    <source>
        <strain evidence="9 11">BS2774</strain>
    </source>
</reference>
<reference evidence="8 10" key="1">
    <citation type="submission" date="2016-08" db="EMBL/GenBank/DDBJ databases">
        <title>Draft genome sequence of the type strain of Pseudomonas extremorientalis LMG 19695T isolated from drinking water reservoir.</title>
        <authorList>
            <person name="Tambong J.T."/>
        </authorList>
    </citation>
    <scope>NUCLEOTIDE SEQUENCE [LARGE SCALE GENOMIC DNA]</scope>
    <source>
        <strain evidence="8 10">LMG 19695</strain>
    </source>
</reference>
<dbReference type="Proteomes" id="UP000182654">
    <property type="component" value="Chromosome I"/>
</dbReference>
<feature type="region of interest" description="Disordered" evidence="6">
    <location>
        <begin position="183"/>
        <end position="212"/>
    </location>
</feature>
<comment type="catalytic activity">
    <reaction evidence="4">
        <text>2 GTP = 3',3'-c-di-GMP + 2 diphosphate</text>
        <dbReference type="Rhea" id="RHEA:24898"/>
        <dbReference type="ChEBI" id="CHEBI:33019"/>
        <dbReference type="ChEBI" id="CHEBI:37565"/>
        <dbReference type="ChEBI" id="CHEBI:58805"/>
        <dbReference type="EC" id="2.7.7.65"/>
    </reaction>
</comment>
<evidence type="ECO:0000256" key="1">
    <source>
        <dbReference type="ARBA" id="ARBA00001946"/>
    </source>
</evidence>
<dbReference type="PANTHER" id="PTHR45138:SF9">
    <property type="entry name" value="DIGUANYLATE CYCLASE DGCM-RELATED"/>
    <property type="match status" value="1"/>
</dbReference>
<dbReference type="CDD" id="cd01949">
    <property type="entry name" value="GGDEF"/>
    <property type="match status" value="1"/>
</dbReference>
<evidence type="ECO:0000256" key="6">
    <source>
        <dbReference type="SAM" id="MobiDB-lite"/>
    </source>
</evidence>
<dbReference type="Proteomes" id="UP000181686">
    <property type="component" value="Unassembled WGS sequence"/>
</dbReference>
<evidence type="ECO:0000313" key="11">
    <source>
        <dbReference type="Proteomes" id="UP000182654"/>
    </source>
</evidence>
<evidence type="ECO:0000256" key="5">
    <source>
        <dbReference type="SAM" id="Coils"/>
    </source>
</evidence>
<name>A0A1H0TA66_9PSED</name>
<evidence type="ECO:0000256" key="4">
    <source>
        <dbReference type="ARBA" id="ARBA00034247"/>
    </source>
</evidence>
<proteinExistence type="predicted"/>
<dbReference type="NCBIfam" id="TIGR00254">
    <property type="entry name" value="GGDEF"/>
    <property type="match status" value="1"/>
</dbReference>
<evidence type="ECO:0000256" key="3">
    <source>
        <dbReference type="ARBA" id="ARBA00012528"/>
    </source>
</evidence>
<dbReference type="PROSITE" id="PS50887">
    <property type="entry name" value="GGDEF"/>
    <property type="match status" value="1"/>
</dbReference>
<evidence type="ECO:0000313" key="9">
    <source>
        <dbReference type="EMBL" id="SDP50943.1"/>
    </source>
</evidence>
<dbReference type="EC" id="2.7.7.65" evidence="3"/>
<comment type="cofactor">
    <cofactor evidence="1">
        <name>Mg(2+)</name>
        <dbReference type="ChEBI" id="CHEBI:18420"/>
    </cofactor>
</comment>
<evidence type="ECO:0000313" key="8">
    <source>
        <dbReference type="EMBL" id="OIN07019.1"/>
    </source>
</evidence>
<dbReference type="GO" id="GO:0043709">
    <property type="term" value="P:cell adhesion involved in single-species biofilm formation"/>
    <property type="evidence" value="ECO:0007669"/>
    <property type="project" value="TreeGrafter"/>
</dbReference>
<dbReference type="GO" id="GO:0005886">
    <property type="term" value="C:plasma membrane"/>
    <property type="evidence" value="ECO:0007669"/>
    <property type="project" value="UniProtKB-SubCell"/>
</dbReference>
<dbReference type="InterPro" id="IPR043128">
    <property type="entry name" value="Rev_trsase/Diguanyl_cyclase"/>
</dbReference>
<dbReference type="RefSeq" id="WP_071490952.1">
    <property type="nucleotide sequence ID" value="NZ_LT629708.1"/>
</dbReference>
<dbReference type="InterPro" id="IPR000160">
    <property type="entry name" value="GGDEF_dom"/>
</dbReference>
<dbReference type="SUPFAM" id="SSF55073">
    <property type="entry name" value="Nucleotide cyclase"/>
    <property type="match status" value="1"/>
</dbReference>
<dbReference type="AlphaFoldDB" id="A0A1H0TA66"/>
<keyword evidence="11" id="KW-1185">Reference proteome</keyword>
<dbReference type="FunFam" id="3.30.70.270:FF:000001">
    <property type="entry name" value="Diguanylate cyclase domain protein"/>
    <property type="match status" value="1"/>
</dbReference>
<dbReference type="InterPro" id="IPR048516">
    <property type="entry name" value="DGCcoil"/>
</dbReference>
<dbReference type="Gene3D" id="3.30.70.270">
    <property type="match status" value="1"/>
</dbReference>
<sequence>MSDDAQRWKEKYLKSIEQQEKLERRWAARLDLLRRGLVRSTLAAEGTDRAVDQCMKEMRDVVRTDDMDAALAALLPRLEKAVLDSEQRRETRVDQISTALTSLVTQLQKLPLPREVARPLKTFAKQLDGRVGQAREIPLLLSELSGLQGQALNNLEPDGETARPGPGLLQRLFGAKDVANETVADESTLRPAPQPAATKPVAVEPQPSEQSEELTQALRAFAPQPQENVAPVIEPVAPAQVAEPSSETFVYEAPPQAAAIETPEARVEPKPQVEEPAPESALAAFIETPEVQVETPDETTIGSLSLPPVLEEPDPDELQEDGTYALPDSPEPSYSSVAKHIEDTLLGLLEELSLPERHRPQAEAMRERLAHGLNWYELLPILDDLAVLMLAITDSGQHEFEAYLKQLNERLEAFQGHLQVASEGHADSRSAARELDTQIREQVDGLQSSVQEAADLDSLKHVLESHLEGLLGTMDEHQQQRDLREQETAARLKGLAERVANMEQEAQGYREHLEVQRQKALIDPLTGLPNRAAWSERLDYEVNTWHQHGNNLSLAMLDLDHFKRINDGYGHLAGDKVLKIIANVLRKRLRPTDFIARFGGEEFVLLMPDSSLADALAVGEVLRAAIEACPFHFKGEPVTITVSMGVAQFQPGERSDLALKRADEALYRAKAAGRNQVQAA</sequence>
<dbReference type="Pfam" id="PF00990">
    <property type="entry name" value="GGDEF"/>
    <property type="match status" value="1"/>
</dbReference>
<protein>
    <recommendedName>
        <fullName evidence="3">diguanylate cyclase</fullName>
        <ecNumber evidence="3">2.7.7.65</ecNumber>
    </recommendedName>
</protein>
<dbReference type="SMART" id="SM00267">
    <property type="entry name" value="GGDEF"/>
    <property type="match status" value="1"/>
</dbReference>
<dbReference type="PANTHER" id="PTHR45138">
    <property type="entry name" value="REGULATORY COMPONENTS OF SENSORY TRANSDUCTION SYSTEM"/>
    <property type="match status" value="1"/>
</dbReference>
<dbReference type="InterPro" id="IPR050469">
    <property type="entry name" value="Diguanylate_Cyclase"/>
</dbReference>
<dbReference type="InterPro" id="IPR029787">
    <property type="entry name" value="Nucleotide_cyclase"/>
</dbReference>